<dbReference type="Gene3D" id="3.10.50.40">
    <property type="match status" value="1"/>
</dbReference>
<dbReference type="PROSITE" id="PS50059">
    <property type="entry name" value="FKBP_PPIASE"/>
    <property type="match status" value="1"/>
</dbReference>
<dbReference type="HOGENOM" id="CLU_2093210_0_0_0"/>
<evidence type="ECO:0000256" key="3">
    <source>
        <dbReference type="ARBA" id="ARBA00023235"/>
    </source>
</evidence>
<evidence type="ECO:0000259" key="6">
    <source>
        <dbReference type="PROSITE" id="PS50059"/>
    </source>
</evidence>
<dbReference type="AlphaFoldDB" id="A0A068NZ07"/>
<proteinExistence type="inferred from homology"/>
<reference evidence="7 8" key="1">
    <citation type="journal article" date="2014" name="PLoS ONE">
        <title>The first complete genome sequence of the class fimbriimonadia in the phylum armatimonadetes.</title>
        <authorList>
            <person name="Hu Z.Y."/>
            <person name="Wang Y.Z."/>
            <person name="Im W.T."/>
            <person name="Wang S.Y."/>
            <person name="Zhao G.P."/>
            <person name="Zheng H.J."/>
            <person name="Quan Z.X."/>
        </authorList>
    </citation>
    <scope>NUCLEOTIDE SEQUENCE [LARGE SCALE GENOMIC DNA]</scope>
    <source>
        <strain evidence="7">Gsoil 348</strain>
    </source>
</reference>
<keyword evidence="2 4" id="KW-0697">Rotamase</keyword>
<evidence type="ECO:0000313" key="8">
    <source>
        <dbReference type="Proteomes" id="UP000027982"/>
    </source>
</evidence>
<name>A0A068NZ07_FIMGI</name>
<comment type="catalytic activity">
    <reaction evidence="1 4 5">
        <text>[protein]-peptidylproline (omega=180) = [protein]-peptidylproline (omega=0)</text>
        <dbReference type="Rhea" id="RHEA:16237"/>
        <dbReference type="Rhea" id="RHEA-COMP:10747"/>
        <dbReference type="Rhea" id="RHEA-COMP:10748"/>
        <dbReference type="ChEBI" id="CHEBI:83833"/>
        <dbReference type="ChEBI" id="CHEBI:83834"/>
        <dbReference type="EC" id="5.2.1.8"/>
    </reaction>
</comment>
<evidence type="ECO:0000256" key="1">
    <source>
        <dbReference type="ARBA" id="ARBA00000971"/>
    </source>
</evidence>
<evidence type="ECO:0000256" key="5">
    <source>
        <dbReference type="RuleBase" id="RU003915"/>
    </source>
</evidence>
<feature type="domain" description="PPIase FKBP-type" evidence="6">
    <location>
        <begin position="28"/>
        <end position="111"/>
    </location>
</feature>
<gene>
    <name evidence="7" type="ORF">OP10G_4376</name>
</gene>
<comment type="similarity">
    <text evidence="5">Belongs to the FKBP-type PPIase family.</text>
</comment>
<dbReference type="Pfam" id="PF00254">
    <property type="entry name" value="FKBP_C"/>
    <property type="match status" value="1"/>
</dbReference>
<dbReference type="InterPro" id="IPR001179">
    <property type="entry name" value="PPIase_FKBP_dom"/>
</dbReference>
<dbReference type="EC" id="5.2.1.8" evidence="5"/>
<evidence type="ECO:0000313" key="7">
    <source>
        <dbReference type="EMBL" id="AIE87744.1"/>
    </source>
</evidence>
<keyword evidence="3 4" id="KW-0413">Isomerase</keyword>
<evidence type="ECO:0000256" key="4">
    <source>
        <dbReference type="PROSITE-ProRule" id="PRU00277"/>
    </source>
</evidence>
<accession>A0A068NZ07</accession>
<evidence type="ECO:0000256" key="2">
    <source>
        <dbReference type="ARBA" id="ARBA00023110"/>
    </source>
</evidence>
<organism evidence="7 8">
    <name type="scientific">Fimbriimonas ginsengisoli Gsoil 348</name>
    <dbReference type="NCBI Taxonomy" id="661478"/>
    <lineage>
        <taxon>Bacteria</taxon>
        <taxon>Bacillati</taxon>
        <taxon>Armatimonadota</taxon>
        <taxon>Fimbriimonadia</taxon>
        <taxon>Fimbriimonadales</taxon>
        <taxon>Fimbriimonadaceae</taxon>
        <taxon>Fimbriimonas</taxon>
    </lineage>
</organism>
<keyword evidence="8" id="KW-1185">Reference proteome</keyword>
<protein>
    <recommendedName>
        <fullName evidence="5">Peptidyl-prolyl cis-trans isomerase</fullName>
        <ecNumber evidence="5">5.2.1.8</ecNumber>
    </recommendedName>
</protein>
<dbReference type="STRING" id="661478.OP10G_4376"/>
<dbReference type="InterPro" id="IPR046357">
    <property type="entry name" value="PPIase_dom_sf"/>
</dbReference>
<dbReference type="GO" id="GO:0003755">
    <property type="term" value="F:peptidyl-prolyl cis-trans isomerase activity"/>
    <property type="evidence" value="ECO:0007669"/>
    <property type="project" value="UniProtKB-UniRule"/>
</dbReference>
<dbReference type="KEGG" id="fgi:OP10G_4376"/>
<dbReference type="Proteomes" id="UP000027982">
    <property type="component" value="Chromosome"/>
</dbReference>
<dbReference type="SUPFAM" id="SSF54534">
    <property type="entry name" value="FKBP-like"/>
    <property type="match status" value="1"/>
</dbReference>
<sequence length="116" mass="12531">MSPVDVMTDGETLLVDRSVGEGLPVEAGEIATIHYALVEEGGKELADTTLRGLPFAFKVASSTPLVDLLEGMRAGGERTVYMSSNLLRSAETNLLPRDTDLVLNIRLVSVKPFRKT</sequence>
<dbReference type="EMBL" id="CP007139">
    <property type="protein sequence ID" value="AIE87744.1"/>
    <property type="molecule type" value="Genomic_DNA"/>
</dbReference>